<name>A0AAE0CAZ7_9CHLO</name>
<dbReference type="SUPFAM" id="SSF52540">
    <property type="entry name" value="P-loop containing nucleoside triphosphate hydrolases"/>
    <property type="match status" value="1"/>
</dbReference>
<keyword evidence="9 17" id="KW-0547">Nucleotide-binding</keyword>
<sequence length="185" mass="20630">MGFFAKLLASLGVNKEKVNVLVVGLDNSGKTTIIERLKLASTKKAQAPVEVTPTVGFNVDTFSKGSLNFTVFDMSGAGRYRSLWEQYYKDCQAIIYVIDTSDKLRVCVAKDELDLMLKHQELKRVPLLFFANKMDIPSALTPVECAQLLKLDDITDKPWQIVPSNALSGEGLQKGVDWLAEFIQR</sequence>
<keyword evidence="22" id="KW-1185">Reference proteome</keyword>
<evidence type="ECO:0000256" key="1">
    <source>
        <dbReference type="ARBA" id="ARBA00004120"/>
    </source>
</evidence>
<dbReference type="InterPro" id="IPR024156">
    <property type="entry name" value="Small_GTPase_ARF"/>
</dbReference>
<keyword evidence="16" id="KW-0449">Lipoprotein</keyword>
<evidence type="ECO:0000256" key="7">
    <source>
        <dbReference type="ARBA" id="ARBA00022490"/>
    </source>
</evidence>
<protein>
    <recommendedName>
        <fullName evidence="5">ADP-ribosylation factor-like protein 6</fullName>
    </recommendedName>
</protein>
<dbReference type="EMBL" id="LGRX02026230">
    <property type="protein sequence ID" value="KAK3251163.1"/>
    <property type="molecule type" value="Genomic_DNA"/>
</dbReference>
<keyword evidence="18" id="KW-0460">Magnesium</keyword>
<evidence type="ECO:0000256" key="5">
    <source>
        <dbReference type="ARBA" id="ARBA00019766"/>
    </source>
</evidence>
<keyword evidence="6" id="KW-1003">Cell membrane</keyword>
<dbReference type="EMBL" id="LGRX02026231">
    <property type="protein sequence ID" value="KAK3251159.1"/>
    <property type="molecule type" value="Genomic_DNA"/>
</dbReference>
<evidence type="ECO:0000256" key="19">
    <source>
        <dbReference type="RuleBase" id="RU003925"/>
    </source>
</evidence>
<proteinExistence type="inferred from homology"/>
<feature type="binding site" evidence="17">
    <location>
        <begin position="132"/>
        <end position="135"/>
    </location>
    <ligand>
        <name>GTP</name>
        <dbReference type="ChEBI" id="CHEBI:37565"/>
    </ligand>
</feature>
<dbReference type="FunFam" id="3.40.50.300:FF:000457">
    <property type="entry name" value="ADP-ribosylation factor-like protein 6"/>
    <property type="match status" value="1"/>
</dbReference>
<dbReference type="GO" id="GO:0046872">
    <property type="term" value="F:metal ion binding"/>
    <property type="evidence" value="ECO:0007669"/>
    <property type="project" value="UniProtKB-KW"/>
</dbReference>
<reference evidence="20 22" key="1">
    <citation type="journal article" date="2015" name="Genome Biol. Evol.">
        <title>Comparative Genomics of a Bacterivorous Green Alga Reveals Evolutionary Causalities and Consequences of Phago-Mixotrophic Mode of Nutrition.</title>
        <authorList>
            <person name="Burns J.A."/>
            <person name="Paasch A."/>
            <person name="Narechania A."/>
            <person name="Kim E."/>
        </authorList>
    </citation>
    <scope>NUCLEOTIDE SEQUENCE [LARGE SCALE GENOMIC DNA]</scope>
    <source>
        <strain evidence="20">PLY_AMNH</strain>
    </source>
</reference>
<keyword evidence="11" id="KW-0931">ER-Golgi transport</keyword>
<evidence type="ECO:0000256" key="12">
    <source>
        <dbReference type="ARBA" id="ARBA00023134"/>
    </source>
</evidence>
<comment type="caution">
    <text evidence="20">The sequence shown here is derived from an EMBL/GenBank/DDBJ whole genome shotgun (WGS) entry which is preliminary data.</text>
</comment>
<dbReference type="GO" id="GO:0060170">
    <property type="term" value="C:ciliary membrane"/>
    <property type="evidence" value="ECO:0007669"/>
    <property type="project" value="UniProtKB-SubCell"/>
</dbReference>
<dbReference type="PROSITE" id="PS51417">
    <property type="entry name" value="ARF"/>
    <property type="match status" value="1"/>
</dbReference>
<dbReference type="GO" id="GO:0005525">
    <property type="term" value="F:GTP binding"/>
    <property type="evidence" value="ECO:0007669"/>
    <property type="project" value="UniProtKB-KW"/>
</dbReference>
<evidence type="ECO:0000256" key="8">
    <source>
        <dbReference type="ARBA" id="ARBA00022707"/>
    </source>
</evidence>
<dbReference type="GO" id="GO:0030030">
    <property type="term" value="P:cell projection organization"/>
    <property type="evidence" value="ECO:0007669"/>
    <property type="project" value="UniProtKB-KW"/>
</dbReference>
<gene>
    <name evidence="21" type="ORF">CYMTET_39490</name>
    <name evidence="20" type="ORF">CYMTET_39491</name>
</gene>
<evidence type="ECO:0000313" key="22">
    <source>
        <dbReference type="Proteomes" id="UP001190700"/>
    </source>
</evidence>
<dbReference type="Pfam" id="PF00025">
    <property type="entry name" value="Arf"/>
    <property type="match status" value="1"/>
</dbReference>
<dbReference type="AlphaFoldDB" id="A0AAE0CAZ7"/>
<evidence type="ECO:0000313" key="21">
    <source>
        <dbReference type="EMBL" id="KAK3251163.1"/>
    </source>
</evidence>
<keyword evidence="18" id="KW-0479">Metal-binding</keyword>
<dbReference type="GO" id="GO:0005930">
    <property type="term" value="C:axoneme"/>
    <property type="evidence" value="ECO:0007669"/>
    <property type="project" value="UniProtKB-SubCell"/>
</dbReference>
<evidence type="ECO:0000256" key="15">
    <source>
        <dbReference type="ARBA" id="ARBA00023273"/>
    </source>
</evidence>
<evidence type="ECO:0000256" key="3">
    <source>
        <dbReference type="ARBA" id="ARBA00004522"/>
    </source>
</evidence>
<dbReference type="InterPro" id="IPR006689">
    <property type="entry name" value="Small_GTPase_ARF/SAR"/>
</dbReference>
<evidence type="ECO:0000256" key="13">
    <source>
        <dbReference type="ARBA" id="ARBA00023136"/>
    </source>
</evidence>
<keyword evidence="12 17" id="KW-0342">GTP-binding</keyword>
<evidence type="ECO:0000256" key="9">
    <source>
        <dbReference type="ARBA" id="ARBA00022741"/>
    </source>
</evidence>
<comment type="subcellular location">
    <subcellularLocation>
        <location evidence="3">Cell projection</location>
        <location evidence="3">Cilium membrane</location>
        <topology evidence="3">Peripheral membrane protein</topology>
        <orientation evidence="3">Cytoplasmic side</orientation>
    </subcellularLocation>
    <subcellularLocation>
        <location evidence="2">Cytoplasm</location>
        <location evidence="2">Cytoskeleton</location>
        <location evidence="2">Cilium axoneme</location>
    </subcellularLocation>
    <subcellularLocation>
        <location evidence="1">Cytoplasm</location>
        <location evidence="1">Cytoskeleton</location>
        <location evidence="1">Cilium basal body</location>
    </subcellularLocation>
</comment>
<evidence type="ECO:0000256" key="14">
    <source>
        <dbReference type="ARBA" id="ARBA00023212"/>
    </source>
</evidence>
<dbReference type="InterPro" id="IPR027417">
    <property type="entry name" value="P-loop_NTPase"/>
</dbReference>
<dbReference type="PRINTS" id="PR00328">
    <property type="entry name" value="SAR1GTPBP"/>
</dbReference>
<dbReference type="SMART" id="SM00178">
    <property type="entry name" value="SAR"/>
    <property type="match status" value="1"/>
</dbReference>
<keyword evidence="14" id="KW-0206">Cytoskeleton</keyword>
<evidence type="ECO:0000256" key="4">
    <source>
        <dbReference type="ARBA" id="ARBA00010290"/>
    </source>
</evidence>
<keyword evidence="8" id="KW-0519">Myristate</keyword>
<comment type="similarity">
    <text evidence="4 19">Belongs to the small GTPase superfamily. Arf family.</text>
</comment>
<feature type="binding site" evidence="17">
    <location>
        <position position="76"/>
    </location>
    <ligand>
        <name>GTP</name>
        <dbReference type="ChEBI" id="CHEBI:37565"/>
    </ligand>
</feature>
<reference evidence="20" key="2">
    <citation type="submission" date="2023-06" db="EMBL/GenBank/DDBJ databases">
        <title>Long-read-based genome assembly of the green algal bacterivore Cymbomonas tetramitiformis.</title>
        <authorList>
            <person name="Gyaltshen Y."/>
            <person name="Rozenberg A."/>
            <person name="Paasch A."/>
            <person name="Burns J.A."/>
            <person name="Warring S."/>
            <person name="Larson R."/>
            <person name="Maurer-Alcala X."/>
            <person name="Dacks J."/>
            <person name="Kim E."/>
        </authorList>
    </citation>
    <scope>NUCLEOTIDE SEQUENCE</scope>
    <source>
        <strain evidence="20">PLY_AMNH</strain>
    </source>
</reference>
<dbReference type="GO" id="GO:0016192">
    <property type="term" value="P:vesicle-mediated transport"/>
    <property type="evidence" value="ECO:0007669"/>
    <property type="project" value="UniProtKB-KW"/>
</dbReference>
<dbReference type="Gene3D" id="3.40.50.300">
    <property type="entry name" value="P-loop containing nucleotide triphosphate hydrolases"/>
    <property type="match status" value="1"/>
</dbReference>
<dbReference type="PANTHER" id="PTHR11711">
    <property type="entry name" value="ADP RIBOSYLATION FACTOR-RELATED"/>
    <property type="match status" value="1"/>
</dbReference>
<keyword evidence="11" id="KW-0813">Transport</keyword>
<dbReference type="InterPro" id="IPR005225">
    <property type="entry name" value="Small_GTP-bd"/>
</dbReference>
<evidence type="ECO:0000256" key="17">
    <source>
        <dbReference type="PIRSR" id="PIRSR606689-1"/>
    </source>
</evidence>
<dbReference type="GO" id="GO:0003924">
    <property type="term" value="F:GTPase activity"/>
    <property type="evidence" value="ECO:0007669"/>
    <property type="project" value="InterPro"/>
</dbReference>
<evidence type="ECO:0000256" key="10">
    <source>
        <dbReference type="ARBA" id="ARBA00022794"/>
    </source>
</evidence>
<evidence type="ECO:0000256" key="16">
    <source>
        <dbReference type="ARBA" id="ARBA00023288"/>
    </source>
</evidence>
<dbReference type="InterPro" id="IPR041839">
    <property type="entry name" value="Arl6"/>
</dbReference>
<evidence type="ECO:0000313" key="20">
    <source>
        <dbReference type="EMBL" id="KAK3251159.1"/>
    </source>
</evidence>
<keyword evidence="13" id="KW-0472">Membrane</keyword>
<keyword evidence="10" id="KW-0970">Cilium biogenesis/degradation</keyword>
<accession>A0AAE0CAZ7</accession>
<evidence type="ECO:0000256" key="2">
    <source>
        <dbReference type="ARBA" id="ARBA00004430"/>
    </source>
</evidence>
<dbReference type="CDD" id="cd04157">
    <property type="entry name" value="Arl6"/>
    <property type="match status" value="1"/>
</dbReference>
<feature type="binding site" evidence="17">
    <location>
        <begin position="24"/>
        <end position="31"/>
    </location>
    <ligand>
        <name>GTP</name>
        <dbReference type="ChEBI" id="CHEBI:37565"/>
    </ligand>
</feature>
<evidence type="ECO:0000256" key="6">
    <source>
        <dbReference type="ARBA" id="ARBA00022475"/>
    </source>
</evidence>
<keyword evidence="7" id="KW-0963">Cytoplasm</keyword>
<dbReference type="SMART" id="SM00177">
    <property type="entry name" value="ARF"/>
    <property type="match status" value="1"/>
</dbReference>
<organism evidence="20 22">
    <name type="scientific">Cymbomonas tetramitiformis</name>
    <dbReference type="NCBI Taxonomy" id="36881"/>
    <lineage>
        <taxon>Eukaryota</taxon>
        <taxon>Viridiplantae</taxon>
        <taxon>Chlorophyta</taxon>
        <taxon>Pyramimonadophyceae</taxon>
        <taxon>Pyramimonadales</taxon>
        <taxon>Pyramimonadaceae</taxon>
        <taxon>Cymbomonas</taxon>
    </lineage>
</organism>
<dbReference type="Proteomes" id="UP001190700">
    <property type="component" value="Unassembled WGS sequence"/>
</dbReference>
<keyword evidence="15" id="KW-0966">Cell projection</keyword>
<dbReference type="NCBIfam" id="TIGR00231">
    <property type="entry name" value="small_GTP"/>
    <property type="match status" value="1"/>
</dbReference>
<evidence type="ECO:0000256" key="11">
    <source>
        <dbReference type="ARBA" id="ARBA00022892"/>
    </source>
</evidence>
<evidence type="ECO:0000256" key="18">
    <source>
        <dbReference type="PIRSR" id="PIRSR606689-2"/>
    </source>
</evidence>
<feature type="binding site" evidence="18">
    <location>
        <position position="31"/>
    </location>
    <ligand>
        <name>Mg(2+)</name>
        <dbReference type="ChEBI" id="CHEBI:18420"/>
    </ligand>
</feature>
<feature type="binding site" evidence="18">
    <location>
        <position position="54"/>
    </location>
    <ligand>
        <name>Mg(2+)</name>
        <dbReference type="ChEBI" id="CHEBI:18420"/>
    </ligand>
</feature>